<reference evidence="2" key="1">
    <citation type="journal article" date="2019" name="bioRxiv">
        <title>The Genome of the Zebra Mussel, Dreissena polymorpha: A Resource for Invasive Species Research.</title>
        <authorList>
            <person name="McCartney M.A."/>
            <person name="Auch B."/>
            <person name="Kono T."/>
            <person name="Mallez S."/>
            <person name="Zhang Y."/>
            <person name="Obille A."/>
            <person name="Becker A."/>
            <person name="Abrahante J.E."/>
            <person name="Garbe J."/>
            <person name="Badalamenti J.P."/>
            <person name="Herman A."/>
            <person name="Mangelson H."/>
            <person name="Liachko I."/>
            <person name="Sullivan S."/>
            <person name="Sone E.D."/>
            <person name="Koren S."/>
            <person name="Silverstein K.A.T."/>
            <person name="Beckman K.B."/>
            <person name="Gohl D.M."/>
        </authorList>
    </citation>
    <scope>NUCLEOTIDE SEQUENCE</scope>
    <source>
        <strain evidence="2">Duluth1</strain>
        <tissue evidence="2">Whole animal</tissue>
    </source>
</reference>
<dbReference type="AlphaFoldDB" id="A0A9D3YYP0"/>
<feature type="region of interest" description="Disordered" evidence="1">
    <location>
        <begin position="56"/>
        <end position="112"/>
    </location>
</feature>
<evidence type="ECO:0000256" key="1">
    <source>
        <dbReference type="SAM" id="MobiDB-lite"/>
    </source>
</evidence>
<gene>
    <name evidence="2" type="ORF">DPMN_067864</name>
    <name evidence="3" type="ORF">DPMN_068078</name>
</gene>
<feature type="compositionally biased region" description="Gly residues" evidence="1">
    <location>
        <begin position="93"/>
        <end position="102"/>
    </location>
</feature>
<reference evidence="2" key="2">
    <citation type="submission" date="2020-11" db="EMBL/GenBank/DDBJ databases">
        <authorList>
            <person name="McCartney M.A."/>
            <person name="Auch B."/>
            <person name="Kono T."/>
            <person name="Mallez S."/>
            <person name="Becker A."/>
            <person name="Gohl D.M."/>
            <person name="Silverstein K.A.T."/>
            <person name="Koren S."/>
            <person name="Bechman K.B."/>
            <person name="Herman A."/>
            <person name="Abrahante J.E."/>
            <person name="Garbe J."/>
        </authorList>
    </citation>
    <scope>NUCLEOTIDE SEQUENCE</scope>
    <source>
        <strain evidence="2">Duluth1</strain>
        <tissue evidence="2">Whole animal</tissue>
    </source>
</reference>
<proteinExistence type="predicted"/>
<accession>A0A9D3YYP0</accession>
<dbReference type="EMBL" id="JAIWYP010000014">
    <property type="protein sequence ID" value="KAH3708414.1"/>
    <property type="molecule type" value="Genomic_DNA"/>
</dbReference>
<evidence type="ECO:0000313" key="4">
    <source>
        <dbReference type="Proteomes" id="UP000828390"/>
    </source>
</evidence>
<organism evidence="2 4">
    <name type="scientific">Dreissena polymorpha</name>
    <name type="common">Zebra mussel</name>
    <name type="synonym">Mytilus polymorpha</name>
    <dbReference type="NCBI Taxonomy" id="45954"/>
    <lineage>
        <taxon>Eukaryota</taxon>
        <taxon>Metazoa</taxon>
        <taxon>Spiralia</taxon>
        <taxon>Lophotrochozoa</taxon>
        <taxon>Mollusca</taxon>
        <taxon>Bivalvia</taxon>
        <taxon>Autobranchia</taxon>
        <taxon>Heteroconchia</taxon>
        <taxon>Euheterodonta</taxon>
        <taxon>Imparidentia</taxon>
        <taxon>Neoheterodontei</taxon>
        <taxon>Myida</taxon>
        <taxon>Dreissenoidea</taxon>
        <taxon>Dreissenidae</taxon>
        <taxon>Dreissena</taxon>
    </lineage>
</organism>
<protein>
    <submittedName>
        <fullName evidence="2">Uncharacterized protein</fullName>
    </submittedName>
</protein>
<dbReference type="Proteomes" id="UP000828390">
    <property type="component" value="Unassembled WGS sequence"/>
</dbReference>
<keyword evidence="4" id="KW-1185">Reference proteome</keyword>
<name>A0A9D3YYP0_DREPO</name>
<sequence>MARQRPTLEIDHIGIRDVQYKLEVNRCRNEELPCVFQGSSAYSVGEDRMARMDRWADGKTDRRRRKPQYPHAFQNLGAGMPNDNHTIGRAGWLSGGRAGGRTDGLTDRQTDR</sequence>
<evidence type="ECO:0000313" key="2">
    <source>
        <dbReference type="EMBL" id="KAH3708414.1"/>
    </source>
</evidence>
<dbReference type="EMBL" id="JAIWYP010000014">
    <property type="protein sequence ID" value="KAH3708623.1"/>
    <property type="molecule type" value="Genomic_DNA"/>
</dbReference>
<evidence type="ECO:0000313" key="3">
    <source>
        <dbReference type="EMBL" id="KAH3708623.1"/>
    </source>
</evidence>
<comment type="caution">
    <text evidence="2">The sequence shown here is derived from an EMBL/GenBank/DDBJ whole genome shotgun (WGS) entry which is preliminary data.</text>
</comment>